<accession>A0A098E9M8</accession>
<dbReference type="EMBL" id="CCXY01000185">
    <property type="protein sequence ID" value="CEG12717.1"/>
    <property type="molecule type" value="Genomic_DNA"/>
</dbReference>
<gene>
    <name evidence="1" type="ORF">MSIBF_A2650009</name>
</gene>
<protein>
    <submittedName>
        <fullName evidence="1">Uncharacterized protein</fullName>
    </submittedName>
</protein>
<dbReference type="AlphaFoldDB" id="A0A098E9M8"/>
<name>A0A098E9M8_9ZZZZ</name>
<proteinExistence type="predicted"/>
<organism evidence="1">
    <name type="scientific">groundwater metagenome</name>
    <dbReference type="NCBI Taxonomy" id="717931"/>
    <lineage>
        <taxon>unclassified sequences</taxon>
        <taxon>metagenomes</taxon>
        <taxon>ecological metagenomes</taxon>
    </lineage>
</organism>
<evidence type="ECO:0000313" key="1">
    <source>
        <dbReference type="EMBL" id="CEG12717.1"/>
    </source>
</evidence>
<reference evidence="1" key="1">
    <citation type="submission" date="2014-09" db="EMBL/GenBank/DDBJ databases">
        <authorList>
            <person name="Probst J Alexander"/>
        </authorList>
    </citation>
    <scope>NUCLEOTIDE SEQUENCE</scope>
</reference>
<sequence length="42" mass="4845">MKLHSNITILNIKALILLGARKFKIKKEEIKVSKGYRNSLFS</sequence>